<gene>
    <name evidence="1" type="ORF">FH603_3500</name>
</gene>
<proteinExistence type="predicted"/>
<keyword evidence="2" id="KW-1185">Reference proteome</keyword>
<organism evidence="1 2">
    <name type="scientific">Spirosoma utsteinense</name>
    <dbReference type="NCBI Taxonomy" id="2585773"/>
    <lineage>
        <taxon>Bacteria</taxon>
        <taxon>Pseudomonadati</taxon>
        <taxon>Bacteroidota</taxon>
        <taxon>Cytophagia</taxon>
        <taxon>Cytophagales</taxon>
        <taxon>Cytophagaceae</taxon>
        <taxon>Spirosoma</taxon>
    </lineage>
</organism>
<sequence>MKKTTILAALLLLTACDKGIERLSCSEPNRQYYQQGRNKCFYVDPATGQKTYTTMDKCSC</sequence>
<name>A0ABR6W8T4_9BACT</name>
<evidence type="ECO:0000313" key="2">
    <source>
        <dbReference type="Proteomes" id="UP000700732"/>
    </source>
</evidence>
<protein>
    <submittedName>
        <fullName evidence="1">Lipoprotein YajG</fullName>
    </submittedName>
</protein>
<comment type="caution">
    <text evidence="1">The sequence shown here is derived from an EMBL/GenBank/DDBJ whole genome shotgun (WGS) entry which is preliminary data.</text>
</comment>
<reference evidence="1 2" key="1">
    <citation type="submission" date="2019-06" db="EMBL/GenBank/DDBJ databases">
        <title>Spirosoma utsteinense sp. nov. isolated from Antarctic ice-free soils.</title>
        <authorList>
            <person name="Tahon G."/>
        </authorList>
    </citation>
    <scope>NUCLEOTIDE SEQUENCE [LARGE SCALE GENOMIC DNA]</scope>
    <source>
        <strain evidence="1 2">LMG 31447</strain>
    </source>
</reference>
<accession>A0ABR6W8T4</accession>
<keyword evidence="1" id="KW-0449">Lipoprotein</keyword>
<dbReference type="PROSITE" id="PS51257">
    <property type="entry name" value="PROKAR_LIPOPROTEIN"/>
    <property type="match status" value="1"/>
</dbReference>
<dbReference type="EMBL" id="VFIA01000021">
    <property type="protein sequence ID" value="MBC3792984.1"/>
    <property type="molecule type" value="Genomic_DNA"/>
</dbReference>
<dbReference type="Proteomes" id="UP000700732">
    <property type="component" value="Unassembled WGS sequence"/>
</dbReference>
<evidence type="ECO:0000313" key="1">
    <source>
        <dbReference type="EMBL" id="MBC3792984.1"/>
    </source>
</evidence>